<dbReference type="PROSITE" id="PS01148">
    <property type="entry name" value="UPF0033"/>
    <property type="match status" value="1"/>
</dbReference>
<dbReference type="InterPro" id="IPR036868">
    <property type="entry name" value="TusA-like_sf"/>
</dbReference>
<reference evidence="2 3" key="1">
    <citation type="submission" date="2014-11" db="EMBL/GenBank/DDBJ databases">
        <title>Draft Genome Sequences of Paenibacillus polymyxa NRRL B-30509 and Paenibacillus terrae NRRL B-30644, Strains from a Poultry Environment that Produce Tridecaptin A and Paenicidins.</title>
        <authorList>
            <person name="van Belkum M.J."/>
            <person name="Lohans C.T."/>
            <person name="Vederas J.C."/>
        </authorList>
    </citation>
    <scope>NUCLEOTIDE SEQUENCE [LARGE SCALE GENOMIC DNA]</scope>
    <source>
        <strain evidence="2 3">NRRL B-30644</strain>
    </source>
</reference>
<dbReference type="PANTHER" id="PTHR43031">
    <property type="entry name" value="FAD-DEPENDENT OXIDOREDUCTASE"/>
    <property type="match status" value="1"/>
</dbReference>
<dbReference type="PROSITE" id="PS50206">
    <property type="entry name" value="RHODANESE_3"/>
    <property type="match status" value="1"/>
</dbReference>
<accession>A0A0D7X3A8</accession>
<evidence type="ECO:0000313" key="2">
    <source>
        <dbReference type="EMBL" id="KJD45856.1"/>
    </source>
</evidence>
<keyword evidence="3" id="KW-1185">Reference proteome</keyword>
<dbReference type="PANTHER" id="PTHR43031:SF17">
    <property type="entry name" value="SULFURTRANSFERASE YTWF-RELATED"/>
    <property type="match status" value="1"/>
</dbReference>
<dbReference type="InterPro" id="IPR001455">
    <property type="entry name" value="TusA-like"/>
</dbReference>
<proteinExistence type="predicted"/>
<dbReference type="Pfam" id="PF00581">
    <property type="entry name" value="Rhodanese"/>
    <property type="match status" value="1"/>
</dbReference>
<organism evidence="2 3">
    <name type="scientific">Paenibacillus terrae</name>
    <dbReference type="NCBI Taxonomy" id="159743"/>
    <lineage>
        <taxon>Bacteria</taxon>
        <taxon>Bacillati</taxon>
        <taxon>Bacillota</taxon>
        <taxon>Bacilli</taxon>
        <taxon>Bacillales</taxon>
        <taxon>Paenibacillaceae</taxon>
        <taxon>Paenibacillus</taxon>
    </lineage>
</organism>
<sequence>MSSTNIQADQILDCKGLACPMPIVKTKKAMNELNTGQVIEIQATDKGSLADLQSWAQNTRHQYLGTLQSGDVMQHYLRKSNPDETKEEQTFPWTISHEDLQTKLSANEKITLLDVREPAEFAFKRIPGSKSIPLGELESRLGELNVDEEIVVICRTGIRSDLACQQLAAKGAQNVKNVLLGISAWTGATEGSETI</sequence>
<dbReference type="InterPro" id="IPR036873">
    <property type="entry name" value="Rhodanese-like_dom_sf"/>
</dbReference>
<dbReference type="SUPFAM" id="SSF52821">
    <property type="entry name" value="Rhodanese/Cell cycle control phosphatase"/>
    <property type="match status" value="1"/>
</dbReference>
<dbReference type="Gene3D" id="3.40.250.10">
    <property type="entry name" value="Rhodanese-like domain"/>
    <property type="match status" value="1"/>
</dbReference>
<dbReference type="OrthoDB" id="9800872at2"/>
<dbReference type="Proteomes" id="UP000032534">
    <property type="component" value="Unassembled WGS sequence"/>
</dbReference>
<dbReference type="Gene3D" id="3.30.110.40">
    <property type="entry name" value="TusA-like domain"/>
    <property type="match status" value="1"/>
</dbReference>
<dbReference type="CDD" id="cd00158">
    <property type="entry name" value="RHOD"/>
    <property type="match status" value="1"/>
</dbReference>
<evidence type="ECO:0000259" key="1">
    <source>
        <dbReference type="PROSITE" id="PS50206"/>
    </source>
</evidence>
<dbReference type="CDD" id="cd00291">
    <property type="entry name" value="SirA_YedF_YeeD"/>
    <property type="match status" value="1"/>
</dbReference>
<dbReference type="RefSeq" id="WP_044645889.1">
    <property type="nucleotide sequence ID" value="NZ_JTHP01000014.1"/>
</dbReference>
<dbReference type="SUPFAM" id="SSF64307">
    <property type="entry name" value="SirA-like"/>
    <property type="match status" value="1"/>
</dbReference>
<dbReference type="AlphaFoldDB" id="A0A0D7X3A8"/>
<dbReference type="InterPro" id="IPR001763">
    <property type="entry name" value="Rhodanese-like_dom"/>
</dbReference>
<protein>
    <recommendedName>
        <fullName evidence="1">Rhodanese domain-containing protein</fullName>
    </recommendedName>
</protein>
<dbReference type="SMART" id="SM00450">
    <property type="entry name" value="RHOD"/>
    <property type="match status" value="1"/>
</dbReference>
<dbReference type="PATRIC" id="fig|159743.3.peg.2094"/>
<feature type="domain" description="Rhodanese" evidence="1">
    <location>
        <begin position="106"/>
        <end position="194"/>
    </location>
</feature>
<dbReference type="InterPro" id="IPR050229">
    <property type="entry name" value="GlpE_sulfurtransferase"/>
</dbReference>
<comment type="caution">
    <text evidence="2">The sequence shown here is derived from an EMBL/GenBank/DDBJ whole genome shotgun (WGS) entry which is preliminary data.</text>
</comment>
<dbReference type="Pfam" id="PF01206">
    <property type="entry name" value="TusA"/>
    <property type="match status" value="1"/>
</dbReference>
<evidence type="ECO:0000313" key="3">
    <source>
        <dbReference type="Proteomes" id="UP000032534"/>
    </source>
</evidence>
<dbReference type="EMBL" id="JTHP01000014">
    <property type="protein sequence ID" value="KJD45856.1"/>
    <property type="molecule type" value="Genomic_DNA"/>
</dbReference>
<name>A0A0D7X3A8_9BACL</name>
<gene>
    <name evidence="2" type="ORF">QD47_09415</name>
</gene>